<dbReference type="InterPro" id="IPR003594">
    <property type="entry name" value="HATPase_dom"/>
</dbReference>
<dbReference type="RefSeq" id="WP_141365918.1">
    <property type="nucleotide sequence ID" value="NZ_BAAAJL010000010.1"/>
</dbReference>
<feature type="transmembrane region" description="Helical" evidence="5">
    <location>
        <begin position="197"/>
        <end position="219"/>
    </location>
</feature>
<dbReference type="PANTHER" id="PTHR24421:SF61">
    <property type="entry name" value="OXYGEN SENSOR HISTIDINE KINASE NREB"/>
    <property type="match status" value="1"/>
</dbReference>
<feature type="transmembrane region" description="Helical" evidence="5">
    <location>
        <begin position="38"/>
        <end position="59"/>
    </location>
</feature>
<accession>A0A4Y4DR66</accession>
<evidence type="ECO:0000313" key="8">
    <source>
        <dbReference type="EMBL" id="GED07133.1"/>
    </source>
</evidence>
<keyword evidence="5" id="KW-0472">Membrane</keyword>
<keyword evidence="9" id="KW-1185">Reference proteome</keyword>
<evidence type="ECO:0000256" key="2">
    <source>
        <dbReference type="ARBA" id="ARBA00022777"/>
    </source>
</evidence>
<comment type="caution">
    <text evidence="8">The sequence shown here is derived from an EMBL/GenBank/DDBJ whole genome shotgun (WGS) entry which is preliminary data.</text>
</comment>
<feature type="transmembrane region" description="Helical" evidence="5">
    <location>
        <begin position="109"/>
        <end position="129"/>
    </location>
</feature>
<proteinExistence type="predicted"/>
<dbReference type="SUPFAM" id="SSF55874">
    <property type="entry name" value="ATPase domain of HSP90 chaperone/DNA topoisomerase II/histidine kinase"/>
    <property type="match status" value="1"/>
</dbReference>
<evidence type="ECO:0000259" key="6">
    <source>
        <dbReference type="Pfam" id="PF02518"/>
    </source>
</evidence>
<dbReference type="OrthoDB" id="3534856at2"/>
<keyword evidence="3" id="KW-0902">Two-component regulatory system</keyword>
<keyword evidence="5" id="KW-0812">Transmembrane</keyword>
<reference evidence="8 9" key="1">
    <citation type="submission" date="2019-06" db="EMBL/GenBank/DDBJ databases">
        <title>Whole genome shotgun sequence of Glutamicibacter uratoxydans NBRC 15515.</title>
        <authorList>
            <person name="Hosoyama A."/>
            <person name="Uohara A."/>
            <person name="Ohji S."/>
            <person name="Ichikawa N."/>
        </authorList>
    </citation>
    <scope>NUCLEOTIDE SEQUENCE [LARGE SCALE GENOMIC DNA]</scope>
    <source>
        <strain evidence="8 9">NBRC 15515</strain>
    </source>
</reference>
<sequence>MQTPTPRHDIVRSDNRMIAGVCGGLAEHLDVPVNYVRVGFIALSVLGGVGALLYGWLWVFTPSVAEAQADEERSWGTRSRTLSEEMSRVQQGLFAARENAAGMGRWRDALIGASMLVLAVLAWGQWAGWDIRWDLIWPCIGIAAGVLLAWMQVDQSDAKNDRRARTSLAIRLSVGLLLVIGGLLAILSGTVSTSDLFGGLLTAVGILAGAAVVMLPWGAKLWRDFLAERSSRQAAAQRAEFAAHLHDSVLQTLAVIQKRSEEPAAVRTLARVQERELRQWLYGEQDLDEENVVVEIQHEAENIEQLMLRDIDVISAGSAEVFAGQQSLVAAAREAMMNAAKHAEGKISVFIDCTQTEVEVFIRDRGAGFDMDAIPDDRHGVRESILRRMSRAGGTAKIRSGEDGTEVQLSMPRLAEQEDKKA</sequence>
<dbReference type="AlphaFoldDB" id="A0A4Y4DR66"/>
<name>A0A4Y4DR66_GLUUR</name>
<dbReference type="GO" id="GO:0016301">
    <property type="term" value="F:kinase activity"/>
    <property type="evidence" value="ECO:0007669"/>
    <property type="project" value="UniProtKB-KW"/>
</dbReference>
<protein>
    <submittedName>
        <fullName evidence="8">Histidine kinase</fullName>
    </submittedName>
</protein>
<organism evidence="8 9">
    <name type="scientific">Glutamicibacter uratoxydans</name>
    <name type="common">Arthrobacter uratoxydans</name>
    <dbReference type="NCBI Taxonomy" id="43667"/>
    <lineage>
        <taxon>Bacteria</taxon>
        <taxon>Bacillati</taxon>
        <taxon>Actinomycetota</taxon>
        <taxon>Actinomycetes</taxon>
        <taxon>Micrococcales</taxon>
        <taxon>Micrococcaceae</taxon>
        <taxon>Glutamicibacter</taxon>
    </lineage>
</organism>
<evidence type="ECO:0000313" key="9">
    <source>
        <dbReference type="Proteomes" id="UP000316612"/>
    </source>
</evidence>
<evidence type="ECO:0000256" key="1">
    <source>
        <dbReference type="ARBA" id="ARBA00022679"/>
    </source>
</evidence>
<evidence type="ECO:0000256" key="5">
    <source>
        <dbReference type="SAM" id="Phobius"/>
    </source>
</evidence>
<feature type="transmembrane region" description="Helical" evidence="5">
    <location>
        <begin position="172"/>
        <end position="191"/>
    </location>
</feature>
<feature type="region of interest" description="Disordered" evidence="4">
    <location>
        <begin position="392"/>
        <end position="422"/>
    </location>
</feature>
<dbReference type="EMBL" id="BJNY01000016">
    <property type="protein sequence ID" value="GED07133.1"/>
    <property type="molecule type" value="Genomic_DNA"/>
</dbReference>
<dbReference type="InterPro" id="IPR007168">
    <property type="entry name" value="Phageshock_PspC_N"/>
</dbReference>
<keyword evidence="5" id="KW-1133">Transmembrane helix</keyword>
<keyword evidence="2 8" id="KW-0418">Kinase</keyword>
<evidence type="ECO:0000256" key="4">
    <source>
        <dbReference type="SAM" id="MobiDB-lite"/>
    </source>
</evidence>
<feature type="transmembrane region" description="Helical" evidence="5">
    <location>
        <begin position="135"/>
        <end position="151"/>
    </location>
</feature>
<dbReference type="GO" id="GO:0000160">
    <property type="term" value="P:phosphorelay signal transduction system"/>
    <property type="evidence" value="ECO:0007669"/>
    <property type="project" value="UniProtKB-KW"/>
</dbReference>
<evidence type="ECO:0000259" key="7">
    <source>
        <dbReference type="Pfam" id="PF04024"/>
    </source>
</evidence>
<dbReference type="InterPro" id="IPR050482">
    <property type="entry name" value="Sensor_HK_TwoCompSys"/>
</dbReference>
<dbReference type="PANTHER" id="PTHR24421">
    <property type="entry name" value="NITRATE/NITRITE SENSOR PROTEIN NARX-RELATED"/>
    <property type="match status" value="1"/>
</dbReference>
<keyword evidence="1" id="KW-0808">Transferase</keyword>
<evidence type="ECO:0000256" key="3">
    <source>
        <dbReference type="ARBA" id="ARBA00023012"/>
    </source>
</evidence>
<gene>
    <name evidence="8" type="ORF">AUR04nite_26650</name>
</gene>
<dbReference type="Proteomes" id="UP000316612">
    <property type="component" value="Unassembled WGS sequence"/>
</dbReference>
<dbReference type="InterPro" id="IPR036890">
    <property type="entry name" value="HATPase_C_sf"/>
</dbReference>
<feature type="domain" description="Phage shock protein PspC N-terminal" evidence="7">
    <location>
        <begin position="10"/>
        <end position="63"/>
    </location>
</feature>
<dbReference type="Pfam" id="PF02518">
    <property type="entry name" value="HATPase_c"/>
    <property type="match status" value="1"/>
</dbReference>
<dbReference type="Pfam" id="PF04024">
    <property type="entry name" value="PspC"/>
    <property type="match status" value="1"/>
</dbReference>
<feature type="domain" description="Histidine kinase/HSP90-like ATPase" evidence="6">
    <location>
        <begin position="326"/>
        <end position="413"/>
    </location>
</feature>
<dbReference type="Gene3D" id="3.30.565.10">
    <property type="entry name" value="Histidine kinase-like ATPase, C-terminal domain"/>
    <property type="match status" value="1"/>
</dbReference>
<dbReference type="CDD" id="cd16917">
    <property type="entry name" value="HATPase_UhpB-NarQ-NarX-like"/>
    <property type="match status" value="1"/>
</dbReference>